<name>A0A139BPH3_9PROT</name>
<proteinExistence type="predicted"/>
<sequence length="19" mass="1981">AVLRAAEMVLAGLDNDPEP</sequence>
<evidence type="ECO:0000313" key="2">
    <source>
        <dbReference type="Proteomes" id="UP000070578"/>
    </source>
</evidence>
<evidence type="ECO:0000313" key="1">
    <source>
        <dbReference type="EMBL" id="KXS30884.1"/>
    </source>
</evidence>
<dbReference type="Proteomes" id="UP000070578">
    <property type="component" value="Unassembled WGS sequence"/>
</dbReference>
<protein>
    <submittedName>
        <fullName evidence="1">Uncharacterized protein</fullName>
    </submittedName>
</protein>
<feature type="non-terminal residue" evidence="1">
    <location>
        <position position="1"/>
    </location>
</feature>
<comment type="caution">
    <text evidence="1">The sequence shown here is derived from an EMBL/GenBank/DDBJ whole genome shotgun (WGS) entry which is preliminary data.</text>
</comment>
<organism evidence="1 2">
    <name type="scientific">Candidatus Gallionella acididurans</name>
    <dbReference type="NCBI Taxonomy" id="1796491"/>
    <lineage>
        <taxon>Bacteria</taxon>
        <taxon>Pseudomonadati</taxon>
        <taxon>Pseudomonadota</taxon>
        <taxon>Betaproteobacteria</taxon>
        <taxon>Nitrosomonadales</taxon>
        <taxon>Gallionellaceae</taxon>
        <taxon>Gallionella</taxon>
    </lineage>
</organism>
<reference evidence="1 2" key="1">
    <citation type="submission" date="2016-02" db="EMBL/GenBank/DDBJ databases">
        <authorList>
            <person name="Wen L."/>
            <person name="He K."/>
            <person name="Yang H."/>
        </authorList>
    </citation>
    <scope>NUCLEOTIDE SEQUENCE [LARGE SCALE GENOMIC DNA]</scope>
    <source>
        <strain evidence="1">ShG14-8</strain>
    </source>
</reference>
<reference evidence="1 2" key="2">
    <citation type="submission" date="2016-03" db="EMBL/GenBank/DDBJ databases">
        <title>New uncultured bacterium of the family Gallionellaceae from acid mine drainage: description and reconstruction of genome based on metagenomic analysis of microbial community.</title>
        <authorList>
            <person name="Kadnikov V."/>
            <person name="Ivasenko D."/>
            <person name="Beletsky A."/>
            <person name="Mardanov A."/>
            <person name="Danilova E."/>
            <person name="Pimenov N."/>
            <person name="Karnachuk O."/>
            <person name="Ravin N."/>
        </authorList>
    </citation>
    <scope>NUCLEOTIDE SEQUENCE [LARGE SCALE GENOMIC DNA]</scope>
    <source>
        <strain evidence="1">ShG14-8</strain>
    </source>
</reference>
<gene>
    <name evidence="1" type="ORF">AWT59_2997</name>
</gene>
<dbReference type="AlphaFoldDB" id="A0A139BPH3"/>
<dbReference type="EMBL" id="LSLI01000126">
    <property type="protein sequence ID" value="KXS30884.1"/>
    <property type="molecule type" value="Genomic_DNA"/>
</dbReference>
<accession>A0A139BPH3</accession>